<dbReference type="KEGG" id="pmal:PMUG01_12081200"/>
<dbReference type="Pfam" id="PF09688">
    <property type="entry name" value="Wx5_PLAF3D7"/>
    <property type="match status" value="1"/>
</dbReference>
<evidence type="ECO:0000313" key="2">
    <source>
        <dbReference type="EMBL" id="SCO94212.1"/>
    </source>
</evidence>
<dbReference type="GeneID" id="39870799"/>
<protein>
    <recommendedName>
        <fullName evidence="4">Plasmodium RESA N-terminal domain-containing protein</fullName>
    </recommendedName>
</protein>
<reference evidence="2 3" key="1">
    <citation type="submission" date="2016-06" db="EMBL/GenBank/DDBJ databases">
        <authorList>
            <consortium name="Pathogen Informatics"/>
        </authorList>
    </citation>
    <scope>NUCLEOTIDE SEQUENCE [LARGE SCALE GENOMIC DNA]</scope>
</reference>
<evidence type="ECO:0008006" key="4">
    <source>
        <dbReference type="Google" id="ProtNLM"/>
    </source>
</evidence>
<dbReference type="EMBL" id="LT594633">
    <property type="protein sequence ID" value="SCO94212.1"/>
    <property type="molecule type" value="Genomic_DNA"/>
</dbReference>
<name>A0A1D3SQN3_PLAMA</name>
<dbReference type="VEuPathDB" id="PlasmoDB:PmUG01_12081200"/>
<keyword evidence="1" id="KW-0472">Membrane</keyword>
<dbReference type="InterPro" id="IPR006496">
    <property type="entry name" value="CHP01606_Plasmodium_spp"/>
</dbReference>
<feature type="transmembrane region" description="Helical" evidence="1">
    <location>
        <begin position="42"/>
        <end position="61"/>
    </location>
</feature>
<dbReference type="RefSeq" id="XP_028863488.1">
    <property type="nucleotide sequence ID" value="XM_029007061.1"/>
</dbReference>
<evidence type="ECO:0000256" key="1">
    <source>
        <dbReference type="SAM" id="Phobius"/>
    </source>
</evidence>
<dbReference type="Proteomes" id="UP000219813">
    <property type="component" value="Chromosome 12"/>
</dbReference>
<keyword evidence="1" id="KW-1133">Transmembrane helix</keyword>
<gene>
    <name evidence="2" type="primary">PmUG01_12081200</name>
    <name evidence="2" type="ORF">PMUG01_12081200</name>
</gene>
<proteinExistence type="predicted"/>
<keyword evidence="3" id="KW-1185">Reference proteome</keyword>
<sequence>MKFPCISKVNSNFRNKFDKVIKKSSVVSPDTDMKSKNRDAQISMVTILVNIICFTFLLWTLHYSYSVRDINKYAIGKRNIYKSKIGLILKRNIAEGHQQNENPQIQVDLLEDDIYPLSSFDEVMESVHEELDESEIPETLEELIEKGEELYNNVIEEMKYQYEDFCENKNTVWCQKKWDKHWNLYLNYLRDDIKDCLNDENIPIQEKYKIILYLNKWCLHDFEKFKDMLQMAWDMKDEPEFYLER</sequence>
<dbReference type="AlphaFoldDB" id="A0A1D3SQN3"/>
<evidence type="ECO:0000313" key="3">
    <source>
        <dbReference type="Proteomes" id="UP000219813"/>
    </source>
</evidence>
<dbReference type="OMA" id="MNHYWCD"/>
<organism evidence="2 3">
    <name type="scientific">Plasmodium malariae</name>
    <dbReference type="NCBI Taxonomy" id="5858"/>
    <lineage>
        <taxon>Eukaryota</taxon>
        <taxon>Sar</taxon>
        <taxon>Alveolata</taxon>
        <taxon>Apicomplexa</taxon>
        <taxon>Aconoidasida</taxon>
        <taxon>Haemosporida</taxon>
        <taxon>Plasmodiidae</taxon>
        <taxon>Plasmodium</taxon>
        <taxon>Plasmodium (Plasmodium)</taxon>
    </lineage>
</organism>
<keyword evidence="1" id="KW-0812">Transmembrane</keyword>
<accession>A0A1D3SQN3</accession>
<dbReference type="OrthoDB" id="374683at2759"/>